<dbReference type="GO" id="GO:0016787">
    <property type="term" value="F:hydrolase activity"/>
    <property type="evidence" value="ECO:0007669"/>
    <property type="project" value="UniProtKB-KW"/>
</dbReference>
<reference evidence="4" key="1">
    <citation type="submission" date="2021-01" db="UniProtKB">
        <authorList>
            <consortium name="EnsemblPlants"/>
        </authorList>
    </citation>
    <scope>IDENTIFICATION</scope>
</reference>
<dbReference type="InterPro" id="IPR000073">
    <property type="entry name" value="AB_hydrolase_1"/>
</dbReference>
<feature type="domain" description="AB hydrolase-1" evidence="3">
    <location>
        <begin position="27"/>
        <end position="294"/>
    </location>
</feature>
<evidence type="ECO:0000259" key="3">
    <source>
        <dbReference type="Pfam" id="PF00561"/>
    </source>
</evidence>
<dbReference type="EnsemblPlants" id="Kaladp0039s0235.1.v1.1">
    <property type="protein sequence ID" value="Kaladp0039s0235.1.v1.1"/>
    <property type="gene ID" value="Kaladp0039s0235.v1.1"/>
</dbReference>
<protein>
    <recommendedName>
        <fullName evidence="3">AB hydrolase-1 domain-containing protein</fullName>
    </recommendedName>
</protein>
<dbReference type="PRINTS" id="PR00412">
    <property type="entry name" value="EPOXHYDRLASE"/>
</dbReference>
<dbReference type="AlphaFoldDB" id="A0A7N0TJM4"/>
<dbReference type="Gramene" id="Kaladp0039s0235.1.v1.1">
    <property type="protein sequence ID" value="Kaladp0039s0235.1.v1.1"/>
    <property type="gene ID" value="Kaladp0039s0235.v1.1"/>
</dbReference>
<dbReference type="PRINTS" id="PR00111">
    <property type="entry name" value="ABHYDROLASE"/>
</dbReference>
<sequence length="311" mass="34664">MDQILHKFITVGGLKLHVAEIGSGPKTVIFLHGFPEVWYSWRHQMLAVSEAGFRAIAPDYRGYGLSEQPADPEKTKFDDLVEDTVGVLDSYGVDKAFVVGKDFGVRVAYLLAKLHPERVEGVVTIGLPMAPLGPPTFHQTLPEGFYILRWQVPGRAEADFGRFDAKTVVRKIYISFAKSEIPIAAEDQEVMDLVDPSAPLPPWLTEDDMEAYGALYEKSGFLTALQVPYRSLGEAFDITDPRVEAPALLILGEKDYCLKFPGMEDYVNAGRVYHVVPNLEIVRLPEGCHFVQEQFPEMVNSHLISFLAGHV</sequence>
<dbReference type="InterPro" id="IPR000639">
    <property type="entry name" value="Epox_hydrolase-like"/>
</dbReference>
<evidence type="ECO:0000256" key="1">
    <source>
        <dbReference type="ARBA" id="ARBA00022801"/>
    </source>
</evidence>
<keyword evidence="1" id="KW-0378">Hydrolase</keyword>
<name>A0A7N0TJM4_KALFE</name>
<comment type="similarity">
    <text evidence="2">Belongs to the AB hydrolase superfamily. Epoxide hydrolase family.</text>
</comment>
<dbReference type="OMA" id="QMICLAN"/>
<evidence type="ECO:0000313" key="4">
    <source>
        <dbReference type="EnsemblPlants" id="Kaladp0039s0235.1.v1.1"/>
    </source>
</evidence>
<proteinExistence type="inferred from homology"/>
<evidence type="ECO:0000313" key="5">
    <source>
        <dbReference type="Proteomes" id="UP000594263"/>
    </source>
</evidence>
<dbReference type="Pfam" id="PF00561">
    <property type="entry name" value="Abhydrolase_1"/>
    <property type="match status" value="1"/>
</dbReference>
<keyword evidence="5" id="KW-1185">Reference proteome</keyword>
<organism evidence="4 5">
    <name type="scientific">Kalanchoe fedtschenkoi</name>
    <name type="common">Lavender scallops</name>
    <name type="synonym">South American air plant</name>
    <dbReference type="NCBI Taxonomy" id="63787"/>
    <lineage>
        <taxon>Eukaryota</taxon>
        <taxon>Viridiplantae</taxon>
        <taxon>Streptophyta</taxon>
        <taxon>Embryophyta</taxon>
        <taxon>Tracheophyta</taxon>
        <taxon>Spermatophyta</taxon>
        <taxon>Magnoliopsida</taxon>
        <taxon>eudicotyledons</taxon>
        <taxon>Gunneridae</taxon>
        <taxon>Pentapetalae</taxon>
        <taxon>Saxifragales</taxon>
        <taxon>Crassulaceae</taxon>
        <taxon>Kalanchoe</taxon>
    </lineage>
</organism>
<dbReference type="PANTHER" id="PTHR43329">
    <property type="entry name" value="EPOXIDE HYDROLASE"/>
    <property type="match status" value="1"/>
</dbReference>
<dbReference type="Gene3D" id="3.40.50.1820">
    <property type="entry name" value="alpha/beta hydrolase"/>
    <property type="match status" value="1"/>
</dbReference>
<dbReference type="Proteomes" id="UP000594263">
    <property type="component" value="Unplaced"/>
</dbReference>
<accession>A0A7N0TJM4</accession>
<dbReference type="SUPFAM" id="SSF53474">
    <property type="entry name" value="alpha/beta-Hydrolases"/>
    <property type="match status" value="1"/>
</dbReference>
<dbReference type="InterPro" id="IPR029058">
    <property type="entry name" value="AB_hydrolase_fold"/>
</dbReference>
<evidence type="ECO:0000256" key="2">
    <source>
        <dbReference type="ARBA" id="ARBA00038334"/>
    </source>
</evidence>